<dbReference type="EMBL" id="CP002584">
    <property type="protein sequence ID" value="ADZ77436.1"/>
    <property type="molecule type" value="Genomic_DNA"/>
</dbReference>
<accession>F4CBI8</accession>
<organism evidence="1">
    <name type="scientific">Sphingobacterium sp. (strain 21)</name>
    <dbReference type="NCBI Taxonomy" id="743722"/>
    <lineage>
        <taxon>Bacteria</taxon>
        <taxon>Pseudomonadati</taxon>
        <taxon>Bacteroidota</taxon>
        <taxon>Sphingobacteriia</taxon>
        <taxon>Sphingobacteriales</taxon>
        <taxon>Sphingobacteriaceae</taxon>
        <taxon>Sphingobacterium</taxon>
    </lineage>
</organism>
<dbReference type="STRING" id="743722.Sph21_0861"/>
<reference evidence="1" key="1">
    <citation type="submission" date="2011-03" db="EMBL/GenBank/DDBJ databases">
        <title>Complete sequence of Sphingobacterium sp. 21.</title>
        <authorList>
            <consortium name="US DOE Joint Genome Institute"/>
            <person name="Lucas S."/>
            <person name="Copeland A."/>
            <person name="Lapidus A."/>
            <person name="Cheng J.-F."/>
            <person name="Goodwin L."/>
            <person name="Pitluck S."/>
            <person name="Davenport K."/>
            <person name="Detter J.C."/>
            <person name="Han C."/>
            <person name="Tapia R."/>
            <person name="Land M."/>
            <person name="Hauser L."/>
            <person name="Kyrpides N."/>
            <person name="Ivanova N."/>
            <person name="Ovchinnikova G."/>
            <person name="Pagani I."/>
            <person name="Siebers A.K."/>
            <person name="Allgaier M."/>
            <person name="Thelen M.P."/>
            <person name="Hugenholtz P."/>
            <person name="Woyke T."/>
        </authorList>
    </citation>
    <scope>NUCLEOTIDE SEQUENCE</scope>
    <source>
        <strain evidence="1">21</strain>
    </source>
</reference>
<protein>
    <submittedName>
        <fullName evidence="1">Uncharacterized protein</fullName>
    </submittedName>
</protein>
<dbReference type="KEGG" id="shg:Sph21_0861"/>
<gene>
    <name evidence="1" type="ordered locus">Sph21_0861</name>
</gene>
<name>F4CBI8_SPHS2</name>
<dbReference type="AlphaFoldDB" id="F4CBI8"/>
<evidence type="ECO:0000313" key="1">
    <source>
        <dbReference type="EMBL" id="ADZ77436.1"/>
    </source>
</evidence>
<dbReference type="HOGENOM" id="CLU_2345238_0_0_10"/>
<dbReference type="PATRIC" id="fig|743722.3.peg.923"/>
<sequence length="97" mass="10702">MKKWFLTLAIATGCSFICMSQERPSDSSVQISATKVVIHADDPEDGAPNYCVKAANRHDASGIVTTYDEKAKYVILEGEKKGEEIEVTFSKNSEQDK</sequence>
<proteinExistence type="predicted"/>